<dbReference type="GO" id="GO:0003700">
    <property type="term" value="F:DNA-binding transcription factor activity"/>
    <property type="evidence" value="ECO:0007669"/>
    <property type="project" value="InterPro"/>
</dbReference>
<sequence>MHVPSIYSTTLTITQVPQLLNDAAAMLPSDLWQAQRLLVQALEILDEGAAQRKSCGGMAAWQIRRIDEHIRQHLDGRIQSRDLANVVGLSLSHFSHAFRQTFHETPMVYVARKRVALAQQKLLRHRHSLAQIALECGFCDQSHLTRVFNRVTGTSPRIWQALHANGPVMTDVDNPA</sequence>
<dbReference type="InterPro" id="IPR018060">
    <property type="entry name" value="HTH_AraC"/>
</dbReference>
<proteinExistence type="predicted"/>
<comment type="function">
    <text evidence="5">Regulatory protein of the TOL plasmid xyl operons. XylS activates the xylXYZLTEGFJQKIH operon required for the degradation of toluene, m-xylene and p-xylene.</text>
</comment>
<dbReference type="GO" id="GO:0009893">
    <property type="term" value="P:positive regulation of metabolic process"/>
    <property type="evidence" value="ECO:0007669"/>
    <property type="project" value="UniProtKB-ARBA"/>
</dbReference>
<feature type="domain" description="HTH araC/xylS-type" evidence="6">
    <location>
        <begin position="64"/>
        <end position="162"/>
    </location>
</feature>
<dbReference type="EMBL" id="APLQ01000014">
    <property type="protein sequence ID" value="ENO13951.1"/>
    <property type="molecule type" value="Genomic_DNA"/>
</dbReference>
<dbReference type="PANTHER" id="PTHR46796:SF6">
    <property type="entry name" value="ARAC SUBFAMILY"/>
    <property type="match status" value="1"/>
</dbReference>
<dbReference type="eggNOG" id="COG4977">
    <property type="taxonomic scope" value="Bacteria"/>
</dbReference>
<evidence type="ECO:0000256" key="4">
    <source>
        <dbReference type="ARBA" id="ARBA00023163"/>
    </source>
</evidence>
<dbReference type="Gene3D" id="1.10.10.60">
    <property type="entry name" value="Homeodomain-like"/>
    <property type="match status" value="1"/>
</dbReference>
<dbReference type="InterPro" id="IPR018062">
    <property type="entry name" value="HTH_AraC-typ_CS"/>
</dbReference>
<dbReference type="PANTHER" id="PTHR46796">
    <property type="entry name" value="HTH-TYPE TRANSCRIPTIONAL ACTIVATOR RHAS-RELATED"/>
    <property type="match status" value="1"/>
</dbReference>
<dbReference type="PROSITE" id="PS01124">
    <property type="entry name" value="HTH_ARAC_FAMILY_2"/>
    <property type="match status" value="1"/>
</dbReference>
<protein>
    <submittedName>
        <fullName evidence="7">AraC family transcriptional regulator</fullName>
    </submittedName>
</protein>
<keyword evidence="2" id="KW-0238">DNA-binding</keyword>
<dbReference type="STRING" id="626887.J057_21185"/>
<dbReference type="PATRIC" id="fig|626887.3.peg.4242"/>
<gene>
    <name evidence="7" type="ORF">J057_21185</name>
</gene>
<dbReference type="InterPro" id="IPR050204">
    <property type="entry name" value="AraC_XylS_family_regulators"/>
</dbReference>
<evidence type="ECO:0000313" key="8">
    <source>
        <dbReference type="Proteomes" id="UP000013165"/>
    </source>
</evidence>
<dbReference type="Pfam" id="PF12833">
    <property type="entry name" value="HTH_18"/>
    <property type="match status" value="1"/>
</dbReference>
<dbReference type="RefSeq" id="WP_004582172.1">
    <property type="nucleotide sequence ID" value="NZ_AP028878.1"/>
</dbReference>
<keyword evidence="4" id="KW-0804">Transcription</keyword>
<dbReference type="AlphaFoldDB" id="N6WQT5"/>
<dbReference type="GO" id="GO:0043565">
    <property type="term" value="F:sequence-specific DNA binding"/>
    <property type="evidence" value="ECO:0007669"/>
    <property type="project" value="InterPro"/>
</dbReference>
<dbReference type="InterPro" id="IPR009057">
    <property type="entry name" value="Homeodomain-like_sf"/>
</dbReference>
<keyword evidence="8" id="KW-1185">Reference proteome</keyword>
<evidence type="ECO:0000256" key="1">
    <source>
        <dbReference type="ARBA" id="ARBA00023015"/>
    </source>
</evidence>
<comment type="caution">
    <text evidence="7">The sequence shown here is derived from an EMBL/GenBank/DDBJ whole genome shotgun (WGS) entry which is preliminary data.</text>
</comment>
<dbReference type="Proteomes" id="UP000013165">
    <property type="component" value="Unassembled WGS sequence"/>
</dbReference>
<name>N6WQT5_9GAMM</name>
<dbReference type="HOGENOM" id="CLU_000445_81_5_6"/>
<organism evidence="7 8">
    <name type="scientific">Marinobacter nanhaiticus D15-8W</name>
    <dbReference type="NCBI Taxonomy" id="626887"/>
    <lineage>
        <taxon>Bacteria</taxon>
        <taxon>Pseudomonadati</taxon>
        <taxon>Pseudomonadota</taxon>
        <taxon>Gammaproteobacteria</taxon>
        <taxon>Pseudomonadales</taxon>
        <taxon>Marinobacteraceae</taxon>
        <taxon>Marinobacter</taxon>
    </lineage>
</organism>
<keyword evidence="1" id="KW-0805">Transcription regulation</keyword>
<dbReference type="OrthoDB" id="6592899at2"/>
<reference evidence="7 8" key="1">
    <citation type="journal article" date="2013" name="Genome Announc.">
        <title>Genome Sequence of the Polycyclic Aromatic Hydrocarbon-Degrading Bacterium Strain Marinobacter nanhaiticus D15-8WT.</title>
        <authorList>
            <person name="Cui Z."/>
            <person name="Gao W."/>
            <person name="Li Q."/>
            <person name="Xu G."/>
            <person name="Zheng L."/>
        </authorList>
    </citation>
    <scope>NUCLEOTIDE SEQUENCE [LARGE SCALE GENOMIC DNA]</scope>
    <source>
        <strain evidence="7 8">D15-8W</strain>
    </source>
</reference>
<dbReference type="SUPFAM" id="SSF46689">
    <property type="entry name" value="Homeodomain-like"/>
    <property type="match status" value="2"/>
</dbReference>
<accession>N6WQT5</accession>
<evidence type="ECO:0000256" key="5">
    <source>
        <dbReference type="ARBA" id="ARBA00037345"/>
    </source>
</evidence>
<keyword evidence="3" id="KW-0010">Activator</keyword>
<evidence type="ECO:0000256" key="3">
    <source>
        <dbReference type="ARBA" id="ARBA00023159"/>
    </source>
</evidence>
<evidence type="ECO:0000313" key="7">
    <source>
        <dbReference type="EMBL" id="ENO13951.1"/>
    </source>
</evidence>
<evidence type="ECO:0000256" key="2">
    <source>
        <dbReference type="ARBA" id="ARBA00023125"/>
    </source>
</evidence>
<evidence type="ECO:0000259" key="6">
    <source>
        <dbReference type="PROSITE" id="PS01124"/>
    </source>
</evidence>
<dbReference type="PROSITE" id="PS00041">
    <property type="entry name" value="HTH_ARAC_FAMILY_1"/>
    <property type="match status" value="1"/>
</dbReference>
<dbReference type="SMART" id="SM00342">
    <property type="entry name" value="HTH_ARAC"/>
    <property type="match status" value="1"/>
</dbReference>